<comment type="similarity">
    <text evidence="5 20">Belongs to the MurB family.</text>
</comment>
<dbReference type="GO" id="GO:0008762">
    <property type="term" value="F:UDP-N-acetylmuramate dehydrogenase activity"/>
    <property type="evidence" value="ECO:0007669"/>
    <property type="project" value="UniProtKB-UniRule"/>
</dbReference>
<keyword evidence="8 20" id="KW-0963">Cytoplasm</keyword>
<dbReference type="Gene3D" id="3.30.43.10">
    <property type="entry name" value="Uridine Diphospho-n-acetylenolpyruvylglucosamine Reductase, domain 2"/>
    <property type="match status" value="1"/>
</dbReference>
<dbReference type="GO" id="GO:0071555">
    <property type="term" value="P:cell wall organization"/>
    <property type="evidence" value="ECO:0007669"/>
    <property type="project" value="UniProtKB-KW"/>
</dbReference>
<dbReference type="EMBL" id="JASAYT010000038">
    <property type="protein sequence ID" value="MDP8175761.1"/>
    <property type="molecule type" value="Genomic_DNA"/>
</dbReference>
<feature type="domain" description="FAD-binding PCMH-type" evidence="21">
    <location>
        <begin position="15"/>
        <end position="182"/>
    </location>
</feature>
<dbReference type="InterPro" id="IPR016166">
    <property type="entry name" value="FAD-bd_PCMH"/>
</dbReference>
<keyword evidence="11 20" id="KW-0274">FAD</keyword>
<gene>
    <name evidence="20 22" type="primary">murB</name>
    <name evidence="22" type="ORF">QJU97_09890</name>
</gene>
<dbReference type="SUPFAM" id="SSF56194">
    <property type="entry name" value="Uridine diphospho-N-Acetylenolpyruvylglucosamine reductase, MurB, C-terminal domain"/>
    <property type="match status" value="1"/>
</dbReference>
<dbReference type="GO" id="GO:0071949">
    <property type="term" value="F:FAD binding"/>
    <property type="evidence" value="ECO:0007669"/>
    <property type="project" value="InterPro"/>
</dbReference>
<dbReference type="GO" id="GO:0009252">
    <property type="term" value="P:peptidoglycan biosynthetic process"/>
    <property type="evidence" value="ECO:0007669"/>
    <property type="project" value="UniProtKB-UniRule"/>
</dbReference>
<dbReference type="GO" id="GO:0005829">
    <property type="term" value="C:cytosol"/>
    <property type="evidence" value="ECO:0007669"/>
    <property type="project" value="TreeGrafter"/>
</dbReference>
<dbReference type="NCBIfam" id="NF000755">
    <property type="entry name" value="PRK00046.1"/>
    <property type="match status" value="1"/>
</dbReference>
<comment type="cofactor">
    <cofactor evidence="1 20">
        <name>FAD</name>
        <dbReference type="ChEBI" id="CHEBI:57692"/>
    </cofactor>
</comment>
<comment type="caution">
    <text evidence="22">The sequence shown here is derived from an EMBL/GenBank/DDBJ whole genome shotgun (WGS) entry which is preliminary data.</text>
</comment>
<evidence type="ECO:0000256" key="5">
    <source>
        <dbReference type="ARBA" id="ARBA00010485"/>
    </source>
</evidence>
<proteinExistence type="inferred from homology"/>
<dbReference type="GO" id="GO:0051301">
    <property type="term" value="P:cell division"/>
    <property type="evidence" value="ECO:0007669"/>
    <property type="project" value="UniProtKB-KW"/>
</dbReference>
<evidence type="ECO:0000256" key="4">
    <source>
        <dbReference type="ARBA" id="ARBA00004752"/>
    </source>
</evidence>
<evidence type="ECO:0000256" key="15">
    <source>
        <dbReference type="ARBA" id="ARBA00023002"/>
    </source>
</evidence>
<dbReference type="InterPro" id="IPR036635">
    <property type="entry name" value="MurB_C_sf"/>
</dbReference>
<dbReference type="InterPro" id="IPR016167">
    <property type="entry name" value="FAD-bd_PCMH_sub1"/>
</dbReference>
<dbReference type="PANTHER" id="PTHR21071:SF4">
    <property type="entry name" value="UDP-N-ACETYLENOLPYRUVOYLGLUCOSAMINE REDUCTASE"/>
    <property type="match status" value="1"/>
</dbReference>
<keyword evidence="12 20" id="KW-0521">NADP</keyword>
<evidence type="ECO:0000256" key="18">
    <source>
        <dbReference type="ARBA" id="ARBA00031026"/>
    </source>
</evidence>
<evidence type="ECO:0000256" key="12">
    <source>
        <dbReference type="ARBA" id="ARBA00022857"/>
    </source>
</evidence>
<dbReference type="AlphaFoldDB" id="A0AAJ6NFL7"/>
<evidence type="ECO:0000256" key="20">
    <source>
        <dbReference type="HAMAP-Rule" id="MF_00037"/>
    </source>
</evidence>
<sequence>MIMTKNLNPFHTFHLDVKAKDIVEIYSIKQLIVEWRNTLPPKLLLGQGSNVLFLDDFKGTVFINCLKGIHHYEDDNFHYLQVSGGENWHHFVKWTLDRDIAGLENLALIPGCVGSSPIQNIGAYGVELEQVCDYVEVLDLNSGKTFRLTNDECQFGYRDSIFKHQYKDNFAIITVGFKLAKMWQPKLEYGSLSQFDPETVTAKQIFDEVCKVRMEKLPNPEEFGNAGSFFKNPVIEFAKFEQLRTAYPLIPHYPQPNGTVKLPAGWLIDQCHLKGFKMGGAMVHLKQALVLINKDNATGKDIVELAKIVRQKVHQKFGVMIAPEVRFIGAKGEVDSEEITR</sequence>
<dbReference type="Gene3D" id="3.90.78.10">
    <property type="entry name" value="UDP-N-acetylenolpyruvoylglucosamine reductase, C-terminal domain"/>
    <property type="match status" value="1"/>
</dbReference>
<dbReference type="Proteomes" id="UP001231736">
    <property type="component" value="Unassembled WGS sequence"/>
</dbReference>
<evidence type="ECO:0000256" key="2">
    <source>
        <dbReference type="ARBA" id="ARBA00003921"/>
    </source>
</evidence>
<dbReference type="InterPro" id="IPR036318">
    <property type="entry name" value="FAD-bd_PCMH-like_sf"/>
</dbReference>
<dbReference type="PROSITE" id="PS51387">
    <property type="entry name" value="FAD_PCMH"/>
    <property type="match status" value="1"/>
</dbReference>
<comment type="subcellular location">
    <subcellularLocation>
        <location evidence="3 20">Cytoplasm</location>
    </subcellularLocation>
</comment>
<comment type="pathway">
    <text evidence="4 20">Cell wall biogenesis; peptidoglycan biosynthesis.</text>
</comment>
<dbReference type="InterPro" id="IPR003170">
    <property type="entry name" value="MurB"/>
</dbReference>
<evidence type="ECO:0000313" key="23">
    <source>
        <dbReference type="Proteomes" id="UP001231736"/>
    </source>
</evidence>
<keyword evidence="15 20" id="KW-0560">Oxidoreductase</keyword>
<feature type="active site" description="Proton donor" evidence="20">
    <location>
        <position position="228"/>
    </location>
</feature>
<protein>
    <recommendedName>
        <fullName evidence="7 20">UDP-N-acetylenolpyruvoylglucosamine reductase</fullName>
        <ecNumber evidence="6 20">1.3.1.98</ecNumber>
    </recommendedName>
    <alternativeName>
        <fullName evidence="18 20">UDP-N-acetylmuramate dehydrogenase</fullName>
    </alternativeName>
</protein>
<evidence type="ECO:0000256" key="1">
    <source>
        <dbReference type="ARBA" id="ARBA00001974"/>
    </source>
</evidence>
<keyword evidence="16 20" id="KW-0131">Cell cycle</keyword>
<evidence type="ECO:0000313" key="22">
    <source>
        <dbReference type="EMBL" id="MDP8175761.1"/>
    </source>
</evidence>
<accession>A0AAJ6NFL7</accession>
<dbReference type="InterPro" id="IPR006094">
    <property type="entry name" value="Oxid_FAD_bind_N"/>
</dbReference>
<dbReference type="EC" id="1.3.1.98" evidence="6 20"/>
<feature type="active site" evidence="20">
    <location>
        <position position="324"/>
    </location>
</feature>
<feature type="active site" evidence="20">
    <location>
        <position position="158"/>
    </location>
</feature>
<dbReference type="Pfam" id="PF02873">
    <property type="entry name" value="MurB_C"/>
    <property type="match status" value="1"/>
</dbReference>
<keyword evidence="9 20" id="KW-0132">Cell division</keyword>
<dbReference type="SUPFAM" id="SSF56176">
    <property type="entry name" value="FAD-binding/transporter-associated domain-like"/>
    <property type="match status" value="1"/>
</dbReference>
<dbReference type="InterPro" id="IPR016169">
    <property type="entry name" value="FAD-bd_PCMH_sub2"/>
</dbReference>
<keyword evidence="10 20" id="KW-0285">Flavoprotein</keyword>
<dbReference type="HAMAP" id="MF_00037">
    <property type="entry name" value="MurB"/>
    <property type="match status" value="1"/>
</dbReference>
<evidence type="ECO:0000256" key="7">
    <source>
        <dbReference type="ARBA" id="ARBA00015188"/>
    </source>
</evidence>
<comment type="catalytic activity">
    <reaction evidence="19 20">
        <text>UDP-N-acetyl-alpha-D-muramate + NADP(+) = UDP-N-acetyl-3-O-(1-carboxyvinyl)-alpha-D-glucosamine + NADPH + H(+)</text>
        <dbReference type="Rhea" id="RHEA:12248"/>
        <dbReference type="ChEBI" id="CHEBI:15378"/>
        <dbReference type="ChEBI" id="CHEBI:57783"/>
        <dbReference type="ChEBI" id="CHEBI:58349"/>
        <dbReference type="ChEBI" id="CHEBI:68483"/>
        <dbReference type="ChEBI" id="CHEBI:70757"/>
        <dbReference type="EC" id="1.3.1.98"/>
    </reaction>
</comment>
<keyword evidence="14 20" id="KW-0573">Peptidoglycan synthesis</keyword>
<dbReference type="NCBIfam" id="TIGR00179">
    <property type="entry name" value="murB"/>
    <property type="match status" value="1"/>
</dbReference>
<name>A0AAJ6NFL7_9PAST</name>
<evidence type="ECO:0000256" key="6">
    <source>
        <dbReference type="ARBA" id="ARBA00012518"/>
    </source>
</evidence>
<dbReference type="Pfam" id="PF01565">
    <property type="entry name" value="FAD_binding_4"/>
    <property type="match status" value="1"/>
</dbReference>
<dbReference type="Gene3D" id="3.30.465.10">
    <property type="match status" value="1"/>
</dbReference>
<evidence type="ECO:0000256" key="19">
    <source>
        <dbReference type="ARBA" id="ARBA00048914"/>
    </source>
</evidence>
<evidence type="ECO:0000256" key="3">
    <source>
        <dbReference type="ARBA" id="ARBA00004496"/>
    </source>
</evidence>
<evidence type="ECO:0000256" key="17">
    <source>
        <dbReference type="ARBA" id="ARBA00023316"/>
    </source>
</evidence>
<comment type="function">
    <text evidence="2 20">Cell wall formation.</text>
</comment>
<evidence type="ECO:0000256" key="11">
    <source>
        <dbReference type="ARBA" id="ARBA00022827"/>
    </source>
</evidence>
<evidence type="ECO:0000256" key="13">
    <source>
        <dbReference type="ARBA" id="ARBA00022960"/>
    </source>
</evidence>
<evidence type="ECO:0000259" key="21">
    <source>
        <dbReference type="PROSITE" id="PS51387"/>
    </source>
</evidence>
<evidence type="ECO:0000256" key="10">
    <source>
        <dbReference type="ARBA" id="ARBA00022630"/>
    </source>
</evidence>
<evidence type="ECO:0000256" key="16">
    <source>
        <dbReference type="ARBA" id="ARBA00023306"/>
    </source>
</evidence>
<keyword evidence="17 20" id="KW-0961">Cell wall biogenesis/degradation</keyword>
<evidence type="ECO:0000256" key="14">
    <source>
        <dbReference type="ARBA" id="ARBA00022984"/>
    </source>
</evidence>
<dbReference type="GO" id="GO:0008360">
    <property type="term" value="P:regulation of cell shape"/>
    <property type="evidence" value="ECO:0007669"/>
    <property type="project" value="UniProtKB-KW"/>
</dbReference>
<dbReference type="InterPro" id="IPR011601">
    <property type="entry name" value="MurB_C"/>
</dbReference>
<evidence type="ECO:0000256" key="8">
    <source>
        <dbReference type="ARBA" id="ARBA00022490"/>
    </source>
</evidence>
<dbReference type="PANTHER" id="PTHR21071">
    <property type="entry name" value="UDP-N-ACETYLENOLPYRUVOYLGLUCOSAMINE REDUCTASE"/>
    <property type="match status" value="1"/>
</dbReference>
<dbReference type="RefSeq" id="WP_306376364.1">
    <property type="nucleotide sequence ID" value="NZ_JASAYT010000038.1"/>
</dbReference>
<organism evidence="22 23">
    <name type="scientific">Phocoenobacter skyensis</name>
    <dbReference type="NCBI Taxonomy" id="97481"/>
    <lineage>
        <taxon>Bacteria</taxon>
        <taxon>Pseudomonadati</taxon>
        <taxon>Pseudomonadota</taxon>
        <taxon>Gammaproteobacteria</taxon>
        <taxon>Pasteurellales</taxon>
        <taxon>Pasteurellaceae</taxon>
        <taxon>Phocoenobacter</taxon>
    </lineage>
</organism>
<keyword evidence="13 20" id="KW-0133">Cell shape</keyword>
<evidence type="ECO:0000256" key="9">
    <source>
        <dbReference type="ARBA" id="ARBA00022618"/>
    </source>
</evidence>
<reference evidence="22" key="1">
    <citation type="journal article" date="2023" name="Front. Microbiol.">
        <title>Phylogeography and host specificity of Pasteurellaceae pathogenic to sea-farmed fish in the north-east Atlantic.</title>
        <authorList>
            <person name="Gulla S."/>
            <person name="Colquhoun D.J."/>
            <person name="Olsen A.B."/>
            <person name="Spilsberg B."/>
            <person name="Lagesen K."/>
            <person name="Aakesson C.P."/>
            <person name="Strom S."/>
            <person name="Manji F."/>
            <person name="Birkbeck T.H."/>
            <person name="Nilsen H.K."/>
        </authorList>
    </citation>
    <scope>NUCLEOTIDE SEQUENCE</scope>
    <source>
        <strain evidence="22">98B1</strain>
    </source>
</reference>